<keyword evidence="3" id="KW-1185">Reference proteome</keyword>
<evidence type="ECO:0000313" key="3">
    <source>
        <dbReference type="Proteomes" id="UP001148838"/>
    </source>
</evidence>
<dbReference type="EMBL" id="JAJSOF020000025">
    <property type="protein sequence ID" value="KAJ4434743.1"/>
    <property type="molecule type" value="Genomic_DNA"/>
</dbReference>
<evidence type="ECO:0000313" key="2">
    <source>
        <dbReference type="EMBL" id="KAJ4434743.1"/>
    </source>
</evidence>
<gene>
    <name evidence="2" type="ORF">ANN_23312</name>
</gene>
<dbReference type="Proteomes" id="UP001148838">
    <property type="component" value="Unassembled WGS sequence"/>
</dbReference>
<protein>
    <submittedName>
        <fullName evidence="2">Uncharacterized protein</fullName>
    </submittedName>
</protein>
<evidence type="ECO:0000256" key="1">
    <source>
        <dbReference type="SAM" id="MobiDB-lite"/>
    </source>
</evidence>
<reference evidence="2 3" key="1">
    <citation type="journal article" date="2022" name="Allergy">
        <title>Genome assembly and annotation of Periplaneta americana reveal a comprehensive cockroach allergen profile.</title>
        <authorList>
            <person name="Wang L."/>
            <person name="Xiong Q."/>
            <person name="Saelim N."/>
            <person name="Wang L."/>
            <person name="Nong W."/>
            <person name="Wan A.T."/>
            <person name="Shi M."/>
            <person name="Liu X."/>
            <person name="Cao Q."/>
            <person name="Hui J.H.L."/>
            <person name="Sookrung N."/>
            <person name="Leung T.F."/>
            <person name="Tungtrongchitr A."/>
            <person name="Tsui S.K.W."/>
        </authorList>
    </citation>
    <scope>NUCLEOTIDE SEQUENCE [LARGE SCALE GENOMIC DNA]</scope>
    <source>
        <strain evidence="2">PWHHKU_190912</strain>
    </source>
</reference>
<feature type="region of interest" description="Disordered" evidence="1">
    <location>
        <begin position="1"/>
        <end position="20"/>
    </location>
</feature>
<proteinExistence type="predicted"/>
<name>A0ABQ8SKU6_PERAM</name>
<sequence length="201" mass="22856">MRCTIPSRTPMPSNLTTSSSCQTLSNARSMSSICRFLSNLSRYINPQRSVYKAIEIYGKVANAMSRDRFKLIMANFHACNNEEIDAADKFAKEEVAPVRTQHYIKSMTFASRKKAILSRLRTSHNLRDIAQVVGDHRLTKYATGIRNRAETSNVVKCSLLDVMKDSGRNRFLRASVASHSDKICVMSRLYRKEDIFSPPLR</sequence>
<dbReference type="PROSITE" id="PS51257">
    <property type="entry name" value="PROKAR_LIPOPROTEIN"/>
    <property type="match status" value="1"/>
</dbReference>
<accession>A0ABQ8SKU6</accession>
<comment type="caution">
    <text evidence="2">The sequence shown here is derived from an EMBL/GenBank/DDBJ whole genome shotgun (WGS) entry which is preliminary data.</text>
</comment>
<organism evidence="2 3">
    <name type="scientific">Periplaneta americana</name>
    <name type="common">American cockroach</name>
    <name type="synonym">Blatta americana</name>
    <dbReference type="NCBI Taxonomy" id="6978"/>
    <lineage>
        <taxon>Eukaryota</taxon>
        <taxon>Metazoa</taxon>
        <taxon>Ecdysozoa</taxon>
        <taxon>Arthropoda</taxon>
        <taxon>Hexapoda</taxon>
        <taxon>Insecta</taxon>
        <taxon>Pterygota</taxon>
        <taxon>Neoptera</taxon>
        <taxon>Polyneoptera</taxon>
        <taxon>Dictyoptera</taxon>
        <taxon>Blattodea</taxon>
        <taxon>Blattoidea</taxon>
        <taxon>Blattidae</taxon>
        <taxon>Blattinae</taxon>
        <taxon>Periplaneta</taxon>
    </lineage>
</organism>